<gene>
    <name evidence="4" type="ORF">ACHAW5_007111</name>
</gene>
<dbReference type="Gene3D" id="3.30.1370.60">
    <property type="entry name" value="Hypothetical oxidoreductase yiak, domain 2"/>
    <property type="match status" value="2"/>
</dbReference>
<dbReference type="InterPro" id="IPR043144">
    <property type="entry name" value="Mal/L-sulf/L-lact_DH-like_ah"/>
</dbReference>
<organism evidence="4 5">
    <name type="scientific">Stephanodiscus triporus</name>
    <dbReference type="NCBI Taxonomy" id="2934178"/>
    <lineage>
        <taxon>Eukaryota</taxon>
        <taxon>Sar</taxon>
        <taxon>Stramenopiles</taxon>
        <taxon>Ochrophyta</taxon>
        <taxon>Bacillariophyta</taxon>
        <taxon>Coscinodiscophyceae</taxon>
        <taxon>Thalassiosirophycidae</taxon>
        <taxon>Stephanodiscales</taxon>
        <taxon>Stephanodiscaceae</taxon>
        <taxon>Stephanodiscus</taxon>
    </lineage>
</organism>
<dbReference type="InterPro" id="IPR036111">
    <property type="entry name" value="Mal/L-sulfo/L-lacto_DH-like_sf"/>
</dbReference>
<dbReference type="GO" id="GO:0016491">
    <property type="term" value="F:oxidoreductase activity"/>
    <property type="evidence" value="ECO:0007669"/>
    <property type="project" value="UniProtKB-KW"/>
</dbReference>
<evidence type="ECO:0000313" key="5">
    <source>
        <dbReference type="Proteomes" id="UP001530315"/>
    </source>
</evidence>
<dbReference type="AlphaFoldDB" id="A0ABD3P201"/>
<feature type="signal peptide" evidence="3">
    <location>
        <begin position="1"/>
        <end position="25"/>
    </location>
</feature>
<dbReference type="InterPro" id="IPR043143">
    <property type="entry name" value="Mal/L-sulf/L-lact_DH-like_NADP"/>
</dbReference>
<name>A0ABD3P201_9STRA</name>
<comment type="similarity">
    <text evidence="1">Belongs to the LDH2/MDH2 oxidoreductase family.</text>
</comment>
<evidence type="ECO:0000256" key="1">
    <source>
        <dbReference type="ARBA" id="ARBA00006056"/>
    </source>
</evidence>
<dbReference type="SUPFAM" id="SSF89733">
    <property type="entry name" value="L-sulfolactate dehydrogenase-like"/>
    <property type="match status" value="2"/>
</dbReference>
<evidence type="ECO:0008006" key="6">
    <source>
        <dbReference type="Google" id="ProtNLM"/>
    </source>
</evidence>
<dbReference type="InterPro" id="IPR003767">
    <property type="entry name" value="Malate/L-lactate_DH-like"/>
</dbReference>
<proteinExistence type="inferred from homology"/>
<evidence type="ECO:0000256" key="2">
    <source>
        <dbReference type="ARBA" id="ARBA00023002"/>
    </source>
</evidence>
<evidence type="ECO:0000313" key="4">
    <source>
        <dbReference type="EMBL" id="KAL3781793.1"/>
    </source>
</evidence>
<dbReference type="Gene3D" id="1.10.1530.10">
    <property type="match status" value="1"/>
</dbReference>
<dbReference type="PANTHER" id="PTHR11091">
    <property type="entry name" value="OXIDOREDUCTASE-RELATED"/>
    <property type="match status" value="1"/>
</dbReference>
<reference evidence="4 5" key="1">
    <citation type="submission" date="2024-10" db="EMBL/GenBank/DDBJ databases">
        <title>Updated reference genomes for cyclostephanoid diatoms.</title>
        <authorList>
            <person name="Roberts W.R."/>
            <person name="Alverson A.J."/>
        </authorList>
    </citation>
    <scope>NUCLEOTIDE SEQUENCE [LARGE SCALE GENOMIC DNA]</scope>
    <source>
        <strain evidence="4 5">AJA276-08</strain>
    </source>
</reference>
<keyword evidence="5" id="KW-1185">Reference proteome</keyword>
<sequence>MLLLSFRSALLVLSITATTPIPTTAFFPEEISVGLPRTPSADAPSIMSGATRSDVLRDDLLRIIGEDPGVHLDDAKRKAFESKLREYRNAEGSDLSDVIFAIGRAVFGVELDAPSSSSPPPAATDDEDLPVVDFDYMKGFMKEVFLSYGVTPERAEICSDVLIEADKRGIDSHGLGRLKPIYCDRMDKGILRPDAPIAIVTECEATALVDGNLGIGLYIGPYCMQMAIDKAKKHGVGFVACRNSTHYGIAGYYATMATEQGWYVSSRDCSAKGRSASCLETYSARMCPRFSTSHLVCSPFAFDAYPCLSIGLTGTNARPSIAPTFGTEPMMGTNPLTFGIPSSDPFPFVIDCATSVNQRGKIEKYARDGVETPRGMVIDDMGVERTDTEGILVDMELGKCALTPLGGAGDKMGGYKGYGWAATVELLCTAIQSGPWGEDICGVDRATGKPKAMPLGHFFLAVDIEKLCPLETFKKNAGGFLQALRDSRKDPTGPGRIWTAGELENDSRTERTRQGGMVVPISLQKNMVALRDARPGLKEKYEKLPFE</sequence>
<dbReference type="EMBL" id="JALLAZ020001049">
    <property type="protein sequence ID" value="KAL3781793.1"/>
    <property type="molecule type" value="Genomic_DNA"/>
</dbReference>
<feature type="chain" id="PRO_5044813671" description="Malate dehydrogenase" evidence="3">
    <location>
        <begin position="26"/>
        <end position="547"/>
    </location>
</feature>
<evidence type="ECO:0000256" key="3">
    <source>
        <dbReference type="SAM" id="SignalP"/>
    </source>
</evidence>
<dbReference type="PANTHER" id="PTHR11091:SF0">
    <property type="entry name" value="MALATE DEHYDROGENASE"/>
    <property type="match status" value="1"/>
</dbReference>
<keyword evidence="2" id="KW-0560">Oxidoreductase</keyword>
<dbReference type="Pfam" id="PF02615">
    <property type="entry name" value="Ldh_2"/>
    <property type="match status" value="2"/>
</dbReference>
<keyword evidence="3" id="KW-0732">Signal</keyword>
<dbReference type="Proteomes" id="UP001530315">
    <property type="component" value="Unassembled WGS sequence"/>
</dbReference>
<accession>A0ABD3P201</accession>
<comment type="caution">
    <text evidence="4">The sequence shown here is derived from an EMBL/GenBank/DDBJ whole genome shotgun (WGS) entry which is preliminary data.</text>
</comment>
<protein>
    <recommendedName>
        <fullName evidence="6">Malate dehydrogenase</fullName>
    </recommendedName>
</protein>